<sequence length="175" mass="21154">MEEPSQYVNQYCKGLMYLMQIFSKPFHRYQEILDYLVQEMILERKFYRSKDYLVCEFFVFHLIKIQSQVPEKELLLLCQEQITQMGMIEKDENARAFLKNKEIIERQQKCKNYCFLMILFSSNTKEEMNQKTDEIEQAISFEGSLLNKDIYFVYNPLKTQEINIVTGQIQKNYQN</sequence>
<dbReference type="OrthoDB" id="10567222at2759"/>
<reference evidence="1" key="1">
    <citation type="submission" date="2021-01" db="EMBL/GenBank/DDBJ databases">
        <authorList>
            <consortium name="Genoscope - CEA"/>
            <person name="William W."/>
        </authorList>
    </citation>
    <scope>NUCLEOTIDE SEQUENCE</scope>
</reference>
<accession>A0A8S1R1E2</accession>
<comment type="caution">
    <text evidence="1">The sequence shown here is derived from an EMBL/GenBank/DDBJ whole genome shotgun (WGS) entry which is preliminary data.</text>
</comment>
<protein>
    <submittedName>
        <fullName evidence="1">Uncharacterized protein</fullName>
    </submittedName>
</protein>
<evidence type="ECO:0000313" key="1">
    <source>
        <dbReference type="EMBL" id="CAD8121876.1"/>
    </source>
</evidence>
<keyword evidence="2" id="KW-1185">Reference proteome</keyword>
<name>A0A8S1R1E2_9CILI</name>
<dbReference type="AlphaFoldDB" id="A0A8S1R1E2"/>
<dbReference type="Proteomes" id="UP000692954">
    <property type="component" value="Unassembled WGS sequence"/>
</dbReference>
<organism evidence="1 2">
    <name type="scientific">Paramecium sonneborni</name>
    <dbReference type="NCBI Taxonomy" id="65129"/>
    <lineage>
        <taxon>Eukaryota</taxon>
        <taxon>Sar</taxon>
        <taxon>Alveolata</taxon>
        <taxon>Ciliophora</taxon>
        <taxon>Intramacronucleata</taxon>
        <taxon>Oligohymenophorea</taxon>
        <taxon>Peniculida</taxon>
        <taxon>Parameciidae</taxon>
        <taxon>Paramecium</taxon>
    </lineage>
</organism>
<gene>
    <name evidence="1" type="ORF">PSON_ATCC_30995.1.T1350017</name>
</gene>
<evidence type="ECO:0000313" key="2">
    <source>
        <dbReference type="Proteomes" id="UP000692954"/>
    </source>
</evidence>
<dbReference type="EMBL" id="CAJJDN010000135">
    <property type="protein sequence ID" value="CAD8121876.1"/>
    <property type="molecule type" value="Genomic_DNA"/>
</dbReference>
<proteinExistence type="predicted"/>